<dbReference type="Proteomes" id="UP000317646">
    <property type="component" value="Unassembled WGS sequence"/>
</dbReference>
<name>A0A502GFP6_9BACT</name>
<sequence length="417" mass="46498">MNKGRHVSLPGSLTLLMAKKLLPTVATNNPLVVQHNALVNAGFTMSALEMRFFLAMLSRISREDTSLPVCRITVKEICPDSSSATVYADVREMVTRMLSRILLLEILGPNGERVKQPDIQGFPLMGKALYLKKEGIVEAVFNDHLRPYLLELTSNFTKAQLSQLLKIKRPTSHRIYWLLREYVAFGKRTVGVDELRHILGFTDEYVDRFDHFKARVLEPAQKELAQTDLPFTYELLKEGRAVDSIRFLFAPGGVQPLELPVAEVEQWAQALLDLGVAAKSLETVREKLATGKYEEGYIHYVLATVRAQVQGGKVKKEAGAIYKALTDDYLLPAYLKTKLTPAAKSAKSKQTTLLFTKTGVSVEGERRRLLSGLEDARGTLAFVKTSAVYDEQTRPEAIASTQAMITDLEQQLAQIGS</sequence>
<dbReference type="Pfam" id="PF01051">
    <property type="entry name" value="Rep3_N"/>
    <property type="match status" value="1"/>
</dbReference>
<gene>
    <name evidence="3" type="ORF">EAH73_20505</name>
</gene>
<dbReference type="InterPro" id="IPR000525">
    <property type="entry name" value="Initiator_Rep_WH1"/>
</dbReference>
<dbReference type="Pfam" id="PF21205">
    <property type="entry name" value="Rep3_C"/>
    <property type="match status" value="1"/>
</dbReference>
<evidence type="ECO:0000313" key="3">
    <source>
        <dbReference type="EMBL" id="TPG60949.1"/>
    </source>
</evidence>
<protein>
    <submittedName>
        <fullName evidence="3">RepB family plasmid replication initiator protein</fullName>
    </submittedName>
</protein>
<dbReference type="EMBL" id="RCYZ01000011">
    <property type="protein sequence ID" value="TPG60949.1"/>
    <property type="molecule type" value="Genomic_DNA"/>
</dbReference>
<dbReference type="AlphaFoldDB" id="A0A502GFP6"/>
<comment type="caution">
    <text evidence="3">The sequence shown here is derived from an EMBL/GenBank/DDBJ whole genome shotgun (WGS) entry which is preliminary data.</text>
</comment>
<feature type="domain" description="Initiator Rep protein WH1" evidence="2">
    <location>
        <begin position="32"/>
        <end position="179"/>
    </location>
</feature>
<evidence type="ECO:0000256" key="1">
    <source>
        <dbReference type="ARBA" id="ARBA00038283"/>
    </source>
</evidence>
<proteinExistence type="inferred from homology"/>
<dbReference type="InterPro" id="IPR036388">
    <property type="entry name" value="WH-like_DNA-bd_sf"/>
</dbReference>
<dbReference type="Gene3D" id="1.10.10.10">
    <property type="entry name" value="Winged helix-like DNA-binding domain superfamily/Winged helix DNA-binding domain"/>
    <property type="match status" value="2"/>
</dbReference>
<evidence type="ECO:0000313" key="4">
    <source>
        <dbReference type="Proteomes" id="UP000317646"/>
    </source>
</evidence>
<dbReference type="SUPFAM" id="SSF46785">
    <property type="entry name" value="Winged helix' DNA-binding domain"/>
    <property type="match status" value="2"/>
</dbReference>
<evidence type="ECO:0000259" key="2">
    <source>
        <dbReference type="Pfam" id="PF01051"/>
    </source>
</evidence>
<comment type="similarity">
    <text evidence="1">Belongs to the initiator RepB protein family.</text>
</comment>
<reference evidence="3 4" key="1">
    <citation type="journal article" date="2019" name="Environ. Microbiol.">
        <title>Species interactions and distinct microbial communities in high Arctic permafrost affected cryosols are associated with the CH4 and CO2 gas fluxes.</title>
        <authorList>
            <person name="Altshuler I."/>
            <person name="Hamel J."/>
            <person name="Turney S."/>
            <person name="Magnuson E."/>
            <person name="Levesque R."/>
            <person name="Greer C."/>
            <person name="Whyte L.G."/>
        </authorList>
    </citation>
    <scope>NUCLEOTIDE SEQUENCE [LARGE SCALE GENOMIC DNA]</scope>
    <source>
        <strain evidence="3 4">S9.2P</strain>
    </source>
</reference>
<dbReference type="GO" id="GO:0006270">
    <property type="term" value="P:DNA replication initiation"/>
    <property type="evidence" value="ECO:0007669"/>
    <property type="project" value="InterPro"/>
</dbReference>
<dbReference type="GO" id="GO:0003887">
    <property type="term" value="F:DNA-directed DNA polymerase activity"/>
    <property type="evidence" value="ECO:0007669"/>
    <property type="project" value="InterPro"/>
</dbReference>
<accession>A0A502GFP6</accession>
<organism evidence="3 4">
    <name type="scientific">Hymenobacter nivis</name>
    <dbReference type="NCBI Taxonomy" id="1850093"/>
    <lineage>
        <taxon>Bacteria</taxon>
        <taxon>Pseudomonadati</taxon>
        <taxon>Bacteroidota</taxon>
        <taxon>Cytophagia</taxon>
        <taxon>Cytophagales</taxon>
        <taxon>Hymenobacteraceae</taxon>
        <taxon>Hymenobacter</taxon>
    </lineage>
</organism>
<dbReference type="InterPro" id="IPR036390">
    <property type="entry name" value="WH_DNA-bd_sf"/>
</dbReference>
<keyword evidence="4" id="KW-1185">Reference proteome</keyword>